<evidence type="ECO:0000256" key="3">
    <source>
        <dbReference type="ARBA" id="ARBA00022692"/>
    </source>
</evidence>
<proteinExistence type="inferred from homology"/>
<dbReference type="AlphaFoldDB" id="A0A9P4W859"/>
<comment type="similarity">
    <text evidence="8">Belongs to the ABC transporter superfamily. ABCB family. Heavy Metal importer (TC 3.A.1.210) subfamily.</text>
</comment>
<feature type="domain" description="ABC transmembrane type-1" evidence="11">
    <location>
        <begin position="97"/>
        <end position="358"/>
    </location>
</feature>
<keyword evidence="3" id="KW-0812">Transmembrane</keyword>
<sequence length="647" mass="71423">MSFTFWRSPGHGSKDTDPLLEAAIPSSPEDDQLKWNDNNSNTGSDSEDDDDDDQDVKDARAERLRETGGWLGYLKDFAIFIPYVVPRTDFKVQFCLFICILSLILDRFMHLVIPYTLGLIADKVTSGSAPMRELLVFLALDILNGESGLMFIQELSKIPIKQFSYKKLTNAAFNHVMAQSIDFHTTQDAAEVMKAVEQGEALGNVLESLVIDIAPTVIDVVVACVVFSQKFSPAVAGVLLGASIIYLAAQASSTRLTTDDRRTMSKSQRTETRLMHQAIQGWQTVTYFNQFKREARTLSNAVADHMRAKSRFETRQAVIEALVELLIPTTFFGMAYLILQRIAAGAASPGDFVFFLTYWDSIVYPLKYLTSHVRWLVGDFVDAERLLFLLKTSPSITDAPEAYPLSIRDAEVQFTNVSFRYAEGRYALHDVSFTASPGQTIALVGETGAGKSSILKLLLRLHDTTCGSITIAGQNIADTTLSSLRSAVSVVPQSPLFFNTSIMENVRYARSSATDAEVHEACQAAAIHDTIMRYPDGYNTQVGERGVKLSGGEAQRLAVARALLKDAPIVLLDEATSAVDTVTEGKIKAALEQLRKGRIVIVIAHRLSTIVDADQILVLHEGSIVERGTHEELCAARGRYWALWEQS</sequence>
<dbReference type="SUPFAM" id="SSF90123">
    <property type="entry name" value="ABC transporter transmembrane region"/>
    <property type="match status" value="1"/>
</dbReference>
<evidence type="ECO:0000256" key="4">
    <source>
        <dbReference type="ARBA" id="ARBA00022741"/>
    </source>
</evidence>
<dbReference type="InterPro" id="IPR027417">
    <property type="entry name" value="P-loop_NTPase"/>
</dbReference>
<dbReference type="Gene3D" id="1.20.1560.10">
    <property type="entry name" value="ABC transporter type 1, transmembrane domain"/>
    <property type="match status" value="1"/>
</dbReference>
<evidence type="ECO:0000256" key="6">
    <source>
        <dbReference type="ARBA" id="ARBA00022989"/>
    </source>
</evidence>
<dbReference type="InterPro" id="IPR011527">
    <property type="entry name" value="ABC1_TM_dom"/>
</dbReference>
<dbReference type="InterPro" id="IPR003439">
    <property type="entry name" value="ABC_transporter-like_ATP-bd"/>
</dbReference>
<keyword evidence="6" id="KW-1133">Transmembrane helix</keyword>
<dbReference type="Pfam" id="PF00664">
    <property type="entry name" value="ABC_membrane"/>
    <property type="match status" value="1"/>
</dbReference>
<evidence type="ECO:0000256" key="1">
    <source>
        <dbReference type="ARBA" id="ARBA00004141"/>
    </source>
</evidence>
<name>A0A9P4W859_CURKU</name>
<evidence type="ECO:0000256" key="2">
    <source>
        <dbReference type="ARBA" id="ARBA00022448"/>
    </source>
</evidence>
<dbReference type="GO" id="GO:0016887">
    <property type="term" value="F:ATP hydrolysis activity"/>
    <property type="evidence" value="ECO:0007669"/>
    <property type="project" value="InterPro"/>
</dbReference>
<dbReference type="GO" id="GO:0016020">
    <property type="term" value="C:membrane"/>
    <property type="evidence" value="ECO:0007669"/>
    <property type="project" value="UniProtKB-SubCell"/>
</dbReference>
<dbReference type="GO" id="GO:0005524">
    <property type="term" value="F:ATP binding"/>
    <property type="evidence" value="ECO:0007669"/>
    <property type="project" value="UniProtKB-KW"/>
</dbReference>
<dbReference type="Pfam" id="PF00005">
    <property type="entry name" value="ABC_tran"/>
    <property type="match status" value="1"/>
</dbReference>
<comment type="caution">
    <text evidence="12">The sequence shown here is derived from an EMBL/GenBank/DDBJ whole genome shotgun (WGS) entry which is preliminary data.</text>
</comment>
<feature type="region of interest" description="Disordered" evidence="9">
    <location>
        <begin position="1"/>
        <end position="57"/>
    </location>
</feature>
<evidence type="ECO:0000256" key="7">
    <source>
        <dbReference type="ARBA" id="ARBA00023136"/>
    </source>
</evidence>
<evidence type="ECO:0000313" key="13">
    <source>
        <dbReference type="Proteomes" id="UP000801428"/>
    </source>
</evidence>
<feature type="domain" description="ABC transporter" evidence="10">
    <location>
        <begin position="412"/>
        <end position="646"/>
    </location>
</feature>
<dbReference type="GO" id="GO:0140359">
    <property type="term" value="F:ABC-type transporter activity"/>
    <property type="evidence" value="ECO:0007669"/>
    <property type="project" value="InterPro"/>
</dbReference>
<dbReference type="PROSITE" id="PS50929">
    <property type="entry name" value="ABC_TM1F"/>
    <property type="match status" value="1"/>
</dbReference>
<evidence type="ECO:0000256" key="9">
    <source>
        <dbReference type="SAM" id="MobiDB-lite"/>
    </source>
</evidence>
<evidence type="ECO:0000256" key="8">
    <source>
        <dbReference type="ARBA" id="ARBA00024363"/>
    </source>
</evidence>
<gene>
    <name evidence="12" type="ORF">E8E13_005592</name>
</gene>
<evidence type="ECO:0000259" key="10">
    <source>
        <dbReference type="PROSITE" id="PS50893"/>
    </source>
</evidence>
<dbReference type="PANTHER" id="PTHR24221">
    <property type="entry name" value="ATP-BINDING CASSETTE SUB-FAMILY B"/>
    <property type="match status" value="1"/>
</dbReference>
<dbReference type="FunFam" id="3.40.50.300:FF:000287">
    <property type="entry name" value="Multidrug ABC transporter ATP-binding protein"/>
    <property type="match status" value="1"/>
</dbReference>
<dbReference type="Proteomes" id="UP000801428">
    <property type="component" value="Unassembled WGS sequence"/>
</dbReference>
<dbReference type="InterPro" id="IPR036640">
    <property type="entry name" value="ABC1_TM_sf"/>
</dbReference>
<protein>
    <recommendedName>
        <fullName evidence="14">P-loop containing nucleoside triphosphate hydrolase protein</fullName>
    </recommendedName>
</protein>
<evidence type="ECO:0000313" key="12">
    <source>
        <dbReference type="EMBL" id="KAF2998231.1"/>
    </source>
</evidence>
<dbReference type="SMART" id="SM00382">
    <property type="entry name" value="AAA"/>
    <property type="match status" value="1"/>
</dbReference>
<dbReference type="InterPro" id="IPR017871">
    <property type="entry name" value="ABC_transporter-like_CS"/>
</dbReference>
<accession>A0A9P4W859</accession>
<keyword evidence="2" id="KW-0813">Transport</keyword>
<evidence type="ECO:0008006" key="14">
    <source>
        <dbReference type="Google" id="ProtNLM"/>
    </source>
</evidence>
<dbReference type="SUPFAM" id="SSF52540">
    <property type="entry name" value="P-loop containing nucleoside triphosphate hydrolases"/>
    <property type="match status" value="1"/>
</dbReference>
<keyword evidence="13" id="KW-1185">Reference proteome</keyword>
<keyword evidence="4" id="KW-0547">Nucleotide-binding</keyword>
<dbReference type="OrthoDB" id="6500128at2759"/>
<evidence type="ECO:0000259" key="11">
    <source>
        <dbReference type="PROSITE" id="PS50929"/>
    </source>
</evidence>
<feature type="compositionally biased region" description="Acidic residues" evidence="9">
    <location>
        <begin position="45"/>
        <end position="55"/>
    </location>
</feature>
<reference evidence="12" key="1">
    <citation type="submission" date="2019-04" db="EMBL/GenBank/DDBJ databases">
        <title>Sequencing of skin fungus with MAO and IRED activity.</title>
        <authorList>
            <person name="Marsaioli A.J."/>
            <person name="Bonatto J.M.C."/>
            <person name="Reis Junior O."/>
        </authorList>
    </citation>
    <scope>NUCLEOTIDE SEQUENCE</scope>
    <source>
        <strain evidence="12">30M1</strain>
    </source>
</reference>
<dbReference type="EMBL" id="SWKU01000020">
    <property type="protein sequence ID" value="KAF2998231.1"/>
    <property type="molecule type" value="Genomic_DNA"/>
</dbReference>
<keyword evidence="7" id="KW-0472">Membrane</keyword>
<dbReference type="Gene3D" id="3.40.50.300">
    <property type="entry name" value="P-loop containing nucleotide triphosphate hydrolases"/>
    <property type="match status" value="1"/>
</dbReference>
<comment type="subcellular location">
    <subcellularLocation>
        <location evidence="1">Membrane</location>
        <topology evidence="1">Multi-pass membrane protein</topology>
    </subcellularLocation>
</comment>
<dbReference type="InterPro" id="IPR039421">
    <property type="entry name" value="Type_1_exporter"/>
</dbReference>
<evidence type="ECO:0000256" key="5">
    <source>
        <dbReference type="ARBA" id="ARBA00022840"/>
    </source>
</evidence>
<dbReference type="PANTHER" id="PTHR24221:SF503">
    <property type="entry name" value="MITOCHONDRIAL POTASSIUM CHANNEL ATP-BINDING SUBUNIT"/>
    <property type="match status" value="1"/>
</dbReference>
<dbReference type="PROSITE" id="PS00211">
    <property type="entry name" value="ABC_TRANSPORTER_1"/>
    <property type="match status" value="1"/>
</dbReference>
<organism evidence="12 13">
    <name type="scientific">Curvularia kusanoi</name>
    <name type="common">Cochliobolus kusanoi</name>
    <dbReference type="NCBI Taxonomy" id="90978"/>
    <lineage>
        <taxon>Eukaryota</taxon>
        <taxon>Fungi</taxon>
        <taxon>Dikarya</taxon>
        <taxon>Ascomycota</taxon>
        <taxon>Pezizomycotina</taxon>
        <taxon>Dothideomycetes</taxon>
        <taxon>Pleosporomycetidae</taxon>
        <taxon>Pleosporales</taxon>
        <taxon>Pleosporineae</taxon>
        <taxon>Pleosporaceae</taxon>
        <taxon>Curvularia</taxon>
    </lineage>
</organism>
<dbReference type="InterPro" id="IPR003593">
    <property type="entry name" value="AAA+_ATPase"/>
</dbReference>
<dbReference type="PROSITE" id="PS50893">
    <property type="entry name" value="ABC_TRANSPORTER_2"/>
    <property type="match status" value="1"/>
</dbReference>
<keyword evidence="5" id="KW-0067">ATP-binding</keyword>